<keyword evidence="10 13" id="KW-0503">Monooxygenase</keyword>
<dbReference type="InterPro" id="IPR036396">
    <property type="entry name" value="Cyt_P450_sf"/>
</dbReference>
<dbReference type="InterPro" id="IPR002401">
    <property type="entry name" value="Cyt_P450_E_grp-I"/>
</dbReference>
<evidence type="ECO:0000256" key="14">
    <source>
        <dbReference type="SAM" id="Phobius"/>
    </source>
</evidence>
<gene>
    <name evidence="15" type="ORF">EJB05_44608</name>
</gene>
<dbReference type="SUPFAM" id="SSF48264">
    <property type="entry name" value="Cytochrome P450"/>
    <property type="match status" value="1"/>
</dbReference>
<dbReference type="GO" id="GO:0016020">
    <property type="term" value="C:membrane"/>
    <property type="evidence" value="ECO:0007669"/>
    <property type="project" value="UniProtKB-SubCell"/>
</dbReference>
<keyword evidence="6 12" id="KW-0479">Metal-binding</keyword>
<keyword evidence="8 13" id="KW-0560">Oxidoreductase</keyword>
<dbReference type="GO" id="GO:0005506">
    <property type="term" value="F:iron ion binding"/>
    <property type="evidence" value="ECO:0007669"/>
    <property type="project" value="InterPro"/>
</dbReference>
<evidence type="ECO:0000256" key="5">
    <source>
        <dbReference type="ARBA" id="ARBA00022692"/>
    </source>
</evidence>
<dbReference type="EMBL" id="RWGY01000039">
    <property type="protein sequence ID" value="TVU11046.1"/>
    <property type="molecule type" value="Genomic_DNA"/>
</dbReference>
<evidence type="ECO:0000256" key="9">
    <source>
        <dbReference type="ARBA" id="ARBA00023004"/>
    </source>
</evidence>
<evidence type="ECO:0000256" key="10">
    <source>
        <dbReference type="ARBA" id="ARBA00023033"/>
    </source>
</evidence>
<evidence type="ECO:0000256" key="3">
    <source>
        <dbReference type="ARBA" id="ARBA00010617"/>
    </source>
</evidence>
<dbReference type="PRINTS" id="PR00463">
    <property type="entry name" value="EP450I"/>
</dbReference>
<dbReference type="AlphaFoldDB" id="A0A5J9TI00"/>
<keyword evidence="4 12" id="KW-0349">Heme</keyword>
<sequence>MEVQSASILASSSDAAMLVALAAVVLVVTVFAVSRSGIGKSSSNKLPPSPPSLPVIGHLHLLRPPPHQAFHRLVGQYGPLVHLRLGPSNQGVVVGSAEAARDLLKLEASIPQRTHSSVTRLLAYDSAGFAFAPYGAQWRFMKRLCMSELLGPHTLDLLRPVRDGELAALLRAAETAAIGAGDDGSVNLSRELIAMANNAIMRMTASALPDHLTETARHCAKEVTELVGSFNVADYISIFRPFDLQGLGRRAHDVHAKFDALLEVLIKKKEDARRSSKMTGDQAVNGKAKDLLDILMDAAEDEKAEVRLNRDNIKAFVLDIFTAGSDTTATTVEWMLAELINHPSCLAKLRAELDAVIGTSRLVGEEDVARLPYLQAVLKETLRLHPPAVFAVRETIETVHVRGYTIPPKTTMFFSIYSVGRDPAHWEKPLEFDPERFMPGGASEGVEVNVQTMQLMPFGGGRRACPGMGYAVQVVPAFLAALVQCFDWAVPPGQEDATGKLKMEEKQGLVSARLHQLMLIPTPRIHPIPMPNSLK</sequence>
<evidence type="ECO:0000313" key="16">
    <source>
        <dbReference type="Proteomes" id="UP000324897"/>
    </source>
</evidence>
<dbReference type="GO" id="GO:0016705">
    <property type="term" value="F:oxidoreductase activity, acting on paired donors, with incorporation or reduction of molecular oxygen"/>
    <property type="evidence" value="ECO:0007669"/>
    <property type="project" value="InterPro"/>
</dbReference>
<feature type="transmembrane region" description="Helical" evidence="14">
    <location>
        <begin position="15"/>
        <end position="33"/>
    </location>
</feature>
<evidence type="ECO:0000256" key="6">
    <source>
        <dbReference type="ARBA" id="ARBA00022723"/>
    </source>
</evidence>
<protein>
    <recommendedName>
        <fullName evidence="17">Cytochrome P450</fullName>
    </recommendedName>
</protein>
<reference evidence="15 16" key="1">
    <citation type="journal article" date="2019" name="Sci. Rep.">
        <title>A high-quality genome of Eragrostis curvula grass provides insights into Poaceae evolution and supports new strategies to enhance forage quality.</title>
        <authorList>
            <person name="Carballo J."/>
            <person name="Santos B.A.C.M."/>
            <person name="Zappacosta D."/>
            <person name="Garbus I."/>
            <person name="Selva J.P."/>
            <person name="Gallo C.A."/>
            <person name="Diaz A."/>
            <person name="Albertini E."/>
            <person name="Caccamo M."/>
            <person name="Echenique V."/>
        </authorList>
    </citation>
    <scope>NUCLEOTIDE SEQUENCE [LARGE SCALE GENOMIC DNA]</scope>
    <source>
        <strain evidence="16">cv. Victoria</strain>
        <tissue evidence="15">Leaf</tissue>
    </source>
</reference>
<accession>A0A5J9TI00</accession>
<dbReference type="PRINTS" id="PR00385">
    <property type="entry name" value="P450"/>
</dbReference>
<proteinExistence type="inferred from homology"/>
<evidence type="ECO:0000256" key="4">
    <source>
        <dbReference type="ARBA" id="ARBA00022617"/>
    </source>
</evidence>
<dbReference type="GO" id="GO:0020037">
    <property type="term" value="F:heme binding"/>
    <property type="evidence" value="ECO:0007669"/>
    <property type="project" value="InterPro"/>
</dbReference>
<dbReference type="Gramene" id="TVU11046">
    <property type="protein sequence ID" value="TVU11046"/>
    <property type="gene ID" value="EJB05_44608"/>
</dbReference>
<keyword evidence="11 14" id="KW-0472">Membrane</keyword>
<evidence type="ECO:0000256" key="1">
    <source>
        <dbReference type="ARBA" id="ARBA00001971"/>
    </source>
</evidence>
<dbReference type="PANTHER" id="PTHR47944">
    <property type="entry name" value="CYTOCHROME P450 98A9"/>
    <property type="match status" value="1"/>
</dbReference>
<name>A0A5J9TI00_9POAL</name>
<dbReference type="GO" id="GO:0004497">
    <property type="term" value="F:monooxygenase activity"/>
    <property type="evidence" value="ECO:0007669"/>
    <property type="project" value="UniProtKB-KW"/>
</dbReference>
<comment type="similarity">
    <text evidence="3 13">Belongs to the cytochrome P450 family.</text>
</comment>
<comment type="subcellular location">
    <subcellularLocation>
        <location evidence="2">Membrane</location>
        <topology evidence="2">Single-pass membrane protein</topology>
    </subcellularLocation>
</comment>
<evidence type="ECO:0000256" key="8">
    <source>
        <dbReference type="ARBA" id="ARBA00023002"/>
    </source>
</evidence>
<evidence type="ECO:0000256" key="11">
    <source>
        <dbReference type="ARBA" id="ARBA00023136"/>
    </source>
</evidence>
<dbReference type="InterPro" id="IPR017972">
    <property type="entry name" value="Cyt_P450_CS"/>
</dbReference>
<comment type="caution">
    <text evidence="15">The sequence shown here is derived from an EMBL/GenBank/DDBJ whole genome shotgun (WGS) entry which is preliminary data.</text>
</comment>
<dbReference type="PANTHER" id="PTHR47944:SF17">
    <property type="entry name" value="3,9-DIHYDROXYPTEROCARPAN 6A-MONOOXYGENASE"/>
    <property type="match status" value="1"/>
</dbReference>
<evidence type="ECO:0000256" key="7">
    <source>
        <dbReference type="ARBA" id="ARBA00022989"/>
    </source>
</evidence>
<dbReference type="Gene3D" id="1.10.630.10">
    <property type="entry name" value="Cytochrome P450"/>
    <property type="match status" value="1"/>
</dbReference>
<evidence type="ECO:0000256" key="13">
    <source>
        <dbReference type="RuleBase" id="RU000461"/>
    </source>
</evidence>
<keyword evidence="5 14" id="KW-0812">Transmembrane</keyword>
<evidence type="ECO:0000313" key="15">
    <source>
        <dbReference type="EMBL" id="TVU11046.1"/>
    </source>
</evidence>
<dbReference type="OrthoDB" id="1103324at2759"/>
<keyword evidence="16" id="KW-1185">Reference proteome</keyword>
<dbReference type="Proteomes" id="UP000324897">
    <property type="component" value="Chromosome 3"/>
</dbReference>
<feature type="non-terminal residue" evidence="15">
    <location>
        <position position="1"/>
    </location>
</feature>
<evidence type="ECO:0000256" key="2">
    <source>
        <dbReference type="ARBA" id="ARBA00004167"/>
    </source>
</evidence>
<keyword evidence="9 12" id="KW-0408">Iron</keyword>
<organism evidence="15 16">
    <name type="scientific">Eragrostis curvula</name>
    <name type="common">weeping love grass</name>
    <dbReference type="NCBI Taxonomy" id="38414"/>
    <lineage>
        <taxon>Eukaryota</taxon>
        <taxon>Viridiplantae</taxon>
        <taxon>Streptophyta</taxon>
        <taxon>Embryophyta</taxon>
        <taxon>Tracheophyta</taxon>
        <taxon>Spermatophyta</taxon>
        <taxon>Magnoliopsida</taxon>
        <taxon>Liliopsida</taxon>
        <taxon>Poales</taxon>
        <taxon>Poaceae</taxon>
        <taxon>PACMAD clade</taxon>
        <taxon>Chloridoideae</taxon>
        <taxon>Eragrostideae</taxon>
        <taxon>Eragrostidinae</taxon>
        <taxon>Eragrostis</taxon>
    </lineage>
</organism>
<evidence type="ECO:0000256" key="12">
    <source>
        <dbReference type="PIRSR" id="PIRSR602401-1"/>
    </source>
</evidence>
<dbReference type="InterPro" id="IPR001128">
    <property type="entry name" value="Cyt_P450"/>
</dbReference>
<dbReference type="Pfam" id="PF00067">
    <property type="entry name" value="p450"/>
    <property type="match status" value="1"/>
</dbReference>
<evidence type="ECO:0008006" key="17">
    <source>
        <dbReference type="Google" id="ProtNLM"/>
    </source>
</evidence>
<dbReference type="PROSITE" id="PS00086">
    <property type="entry name" value="CYTOCHROME_P450"/>
    <property type="match status" value="1"/>
</dbReference>
<keyword evidence="7 14" id="KW-1133">Transmembrane helix</keyword>
<comment type="cofactor">
    <cofactor evidence="1 12">
        <name>heme</name>
        <dbReference type="ChEBI" id="CHEBI:30413"/>
    </cofactor>
</comment>
<feature type="binding site" description="axial binding residue" evidence="12">
    <location>
        <position position="465"/>
    </location>
    <ligand>
        <name>heme</name>
        <dbReference type="ChEBI" id="CHEBI:30413"/>
    </ligand>
    <ligandPart>
        <name>Fe</name>
        <dbReference type="ChEBI" id="CHEBI:18248"/>
    </ligandPart>
</feature>